<feature type="compositionally biased region" description="Polar residues" evidence="1">
    <location>
        <begin position="621"/>
        <end position="662"/>
    </location>
</feature>
<proteinExistence type="predicted"/>
<protein>
    <submittedName>
        <fullName evidence="4">BRICHOS domain-containing protein</fullName>
    </submittedName>
</protein>
<keyword evidence="2" id="KW-0812">Transmembrane</keyword>
<feature type="region of interest" description="Disordered" evidence="1">
    <location>
        <begin position="1"/>
        <end position="54"/>
    </location>
</feature>
<name>A0A1I7YUY8_9BILA</name>
<feature type="region of interest" description="Disordered" evidence="1">
    <location>
        <begin position="514"/>
        <end position="567"/>
    </location>
</feature>
<feature type="region of interest" description="Disordered" evidence="1">
    <location>
        <begin position="175"/>
        <end position="195"/>
    </location>
</feature>
<feature type="compositionally biased region" description="Polar residues" evidence="1">
    <location>
        <begin position="24"/>
        <end position="54"/>
    </location>
</feature>
<sequence>MAEVMRLPQLSSEPKGPMAFPSKHSPSSGAPPSYRSVQSSLEEDTSSGLWSENSSALGKRRASWTNLVESDQNLKRYEPHVYPKVAGSLSSLPSSQRVCVFPAASSISSRMSEMSHQLKPNYAQPPVQFGYAASIADTGSVSHSSGPYPLGRSVAYAPSQQSVVSGFIHVPHGNFKKLNEAHPPPSQGSEGPKRDRMESIRQFCAKPRNKLLLLFLFFLIIAAIVVAIVLSQTLVPAKHFDFLWLAPDSLRQNEQTPNKVTMDVDGDQVNVNLVGAMPFQGSYRSVLDFKTNRVVIMDSSLKRDGNYSTCFVMNLDRNNLPDVATLQKAARAAEDVTKQKQGWAEAWNFTPQPLSDVRPETFLNPPVKECDKARWIQLNYVGGDQKNSKCTNCFEFCLPEYGIEKDFSSDTHVFNIVRRNCFKMFVPEWRNFVPDYSQPQNQGPNGFGNFNGTLNQVQQPGQELQSKWISLQTVPQTIANGSQQLYGSVQNPLAGGPQNFQNQQQGQTSFAFSGNQQQASVGGSNNFQQNGQAAGPPYSGQVAVPNGQFSPQMGFGQTVTSEPQQMASQDQFFASQSFVQQNSPLQQQPSAFGNSQNPINPQQPSQGQQYHSGEAGRMNGVNGQSPYQNQARYGGPTNYQPQSLFHNQEAQQNGPSSPLQTREAQRFHAYNPATPPQPHWINVG</sequence>
<evidence type="ECO:0000256" key="1">
    <source>
        <dbReference type="SAM" id="MobiDB-lite"/>
    </source>
</evidence>
<keyword evidence="3" id="KW-1185">Reference proteome</keyword>
<evidence type="ECO:0000313" key="3">
    <source>
        <dbReference type="Proteomes" id="UP000095287"/>
    </source>
</evidence>
<reference evidence="4" key="1">
    <citation type="submission" date="2016-11" db="UniProtKB">
        <authorList>
            <consortium name="WormBaseParasite"/>
        </authorList>
    </citation>
    <scope>IDENTIFICATION</scope>
</reference>
<accession>A0A1I7YUY8</accession>
<feature type="compositionally biased region" description="Polar residues" evidence="1">
    <location>
        <begin position="514"/>
        <end position="532"/>
    </location>
</feature>
<evidence type="ECO:0000256" key="2">
    <source>
        <dbReference type="SAM" id="Phobius"/>
    </source>
</evidence>
<feature type="transmembrane region" description="Helical" evidence="2">
    <location>
        <begin position="211"/>
        <end position="230"/>
    </location>
</feature>
<keyword evidence="2" id="KW-1133">Transmembrane helix</keyword>
<dbReference type="WBParaSite" id="L893_g20002.t1">
    <property type="protein sequence ID" value="L893_g20002.t1"/>
    <property type="gene ID" value="L893_g20002"/>
</dbReference>
<organism evidence="3 4">
    <name type="scientific">Steinernema glaseri</name>
    <dbReference type="NCBI Taxonomy" id="37863"/>
    <lineage>
        <taxon>Eukaryota</taxon>
        <taxon>Metazoa</taxon>
        <taxon>Ecdysozoa</taxon>
        <taxon>Nematoda</taxon>
        <taxon>Chromadorea</taxon>
        <taxon>Rhabditida</taxon>
        <taxon>Tylenchina</taxon>
        <taxon>Panagrolaimomorpha</taxon>
        <taxon>Strongyloidoidea</taxon>
        <taxon>Steinernematidae</taxon>
        <taxon>Steinernema</taxon>
    </lineage>
</organism>
<feature type="compositionally biased region" description="Polar residues" evidence="1">
    <location>
        <begin position="547"/>
        <end position="567"/>
    </location>
</feature>
<dbReference type="AlphaFoldDB" id="A0A1I7YUY8"/>
<keyword evidence="2" id="KW-0472">Membrane</keyword>
<feature type="compositionally biased region" description="Low complexity" evidence="1">
    <location>
        <begin position="593"/>
        <end position="613"/>
    </location>
</feature>
<feature type="region of interest" description="Disordered" evidence="1">
    <location>
        <begin position="586"/>
        <end position="684"/>
    </location>
</feature>
<evidence type="ECO:0000313" key="4">
    <source>
        <dbReference type="WBParaSite" id="L893_g20002.t1"/>
    </source>
</evidence>
<dbReference type="Proteomes" id="UP000095287">
    <property type="component" value="Unplaced"/>
</dbReference>